<dbReference type="PANTHER" id="PTHR45916:SF1">
    <property type="entry name" value="STRUCTURAL MAINTENANCE OF CHROMOSOMES PROTEIN 5"/>
    <property type="match status" value="1"/>
</dbReference>
<feature type="coiled-coil region" evidence="10">
    <location>
        <begin position="400"/>
        <end position="427"/>
    </location>
</feature>
<comment type="similarity">
    <text evidence="3">Belongs to the SMC family. SMC5 subfamily.</text>
</comment>
<feature type="region of interest" description="Disordered" evidence="11">
    <location>
        <begin position="107"/>
        <end position="135"/>
    </location>
</feature>
<keyword evidence="14" id="KW-1185">Reference proteome</keyword>
<evidence type="ECO:0000256" key="8">
    <source>
        <dbReference type="ARBA" id="ARBA00023054"/>
    </source>
</evidence>
<dbReference type="GO" id="GO:0007059">
    <property type="term" value="P:chromosome segregation"/>
    <property type="evidence" value="ECO:0007669"/>
    <property type="project" value="UniProtKB-ARBA"/>
</dbReference>
<dbReference type="EMBL" id="BTGD01000008">
    <property type="protein sequence ID" value="GMM56213.1"/>
    <property type="molecule type" value="Genomic_DNA"/>
</dbReference>
<dbReference type="AlphaFoldDB" id="A0AAV5RY90"/>
<comment type="subcellular location">
    <subcellularLocation>
        <location evidence="2">Chromosome</location>
    </subcellularLocation>
    <subcellularLocation>
        <location evidence="1">Nucleus</location>
    </subcellularLocation>
</comment>
<feature type="coiled-coil region" evidence="10">
    <location>
        <begin position="659"/>
        <end position="731"/>
    </location>
</feature>
<evidence type="ECO:0000256" key="6">
    <source>
        <dbReference type="ARBA" id="ARBA00022741"/>
    </source>
</evidence>
<keyword evidence="5" id="KW-0158">Chromosome</keyword>
<dbReference type="Pfam" id="PF02463">
    <property type="entry name" value="SMC_N"/>
    <property type="match status" value="1"/>
</dbReference>
<dbReference type="SUPFAM" id="SSF52540">
    <property type="entry name" value="P-loop containing nucleoside triphosphate hydrolases"/>
    <property type="match status" value="2"/>
</dbReference>
<gene>
    <name evidence="13" type="ORF">DAKH74_028290</name>
</gene>
<keyword evidence="9" id="KW-0539">Nucleus</keyword>
<dbReference type="GO" id="GO:0005524">
    <property type="term" value="F:ATP binding"/>
    <property type="evidence" value="ECO:0007669"/>
    <property type="project" value="UniProtKB-KW"/>
</dbReference>
<feature type="coiled-coil region" evidence="10">
    <location>
        <begin position="217"/>
        <end position="290"/>
    </location>
</feature>
<keyword evidence="6" id="KW-0547">Nucleotide-binding</keyword>
<dbReference type="GO" id="GO:0030915">
    <property type="term" value="C:Smc5-Smc6 complex"/>
    <property type="evidence" value="ECO:0007669"/>
    <property type="project" value="UniProtKB-ARBA"/>
</dbReference>
<evidence type="ECO:0000256" key="10">
    <source>
        <dbReference type="SAM" id="Coils"/>
    </source>
</evidence>
<dbReference type="InterPro" id="IPR003395">
    <property type="entry name" value="RecF/RecN/SMC_N"/>
</dbReference>
<accession>A0AAV5RY90</accession>
<keyword evidence="8 10" id="KW-0175">Coiled coil</keyword>
<dbReference type="Gene3D" id="1.20.5.110">
    <property type="match status" value="1"/>
</dbReference>
<evidence type="ECO:0000313" key="13">
    <source>
        <dbReference type="EMBL" id="GMM56213.1"/>
    </source>
</evidence>
<feature type="coiled-coil region" evidence="10">
    <location>
        <begin position="859"/>
        <end position="906"/>
    </location>
</feature>
<dbReference type="FunFam" id="3.40.50.300:FF:001301">
    <property type="entry name" value="Structural maintenance of chromosomes 5"/>
    <property type="match status" value="1"/>
</dbReference>
<organism evidence="13 14">
    <name type="scientific">Maudiozyma humilis</name>
    <name type="common">Sour dough yeast</name>
    <name type="synonym">Kazachstania humilis</name>
    <dbReference type="NCBI Taxonomy" id="51915"/>
    <lineage>
        <taxon>Eukaryota</taxon>
        <taxon>Fungi</taxon>
        <taxon>Dikarya</taxon>
        <taxon>Ascomycota</taxon>
        <taxon>Saccharomycotina</taxon>
        <taxon>Saccharomycetes</taxon>
        <taxon>Saccharomycetales</taxon>
        <taxon>Saccharomycetaceae</taxon>
        <taxon>Maudiozyma</taxon>
    </lineage>
</organism>
<name>A0AAV5RY90_MAUHU</name>
<evidence type="ECO:0000256" key="3">
    <source>
        <dbReference type="ARBA" id="ARBA00010171"/>
    </source>
</evidence>
<dbReference type="PANTHER" id="PTHR45916">
    <property type="entry name" value="STRUCTURAL MAINTENANCE OF CHROMOSOMES PROTEIN 5"/>
    <property type="match status" value="1"/>
</dbReference>
<evidence type="ECO:0000256" key="9">
    <source>
        <dbReference type="ARBA" id="ARBA00023242"/>
    </source>
</evidence>
<protein>
    <recommendedName>
        <fullName evidence="4">Structural maintenance of chromosomes protein 5</fullName>
    </recommendedName>
</protein>
<evidence type="ECO:0000256" key="1">
    <source>
        <dbReference type="ARBA" id="ARBA00004123"/>
    </source>
</evidence>
<evidence type="ECO:0000256" key="4">
    <source>
        <dbReference type="ARBA" id="ARBA00018687"/>
    </source>
</evidence>
<proteinExistence type="inferred from homology"/>
<dbReference type="Proteomes" id="UP001377567">
    <property type="component" value="Unassembled WGS sequence"/>
</dbReference>
<dbReference type="GO" id="GO:0000724">
    <property type="term" value="P:double-strand break repair via homologous recombination"/>
    <property type="evidence" value="ECO:0007669"/>
    <property type="project" value="TreeGrafter"/>
</dbReference>
<evidence type="ECO:0000259" key="12">
    <source>
        <dbReference type="Pfam" id="PF02463"/>
    </source>
</evidence>
<comment type="caution">
    <text evidence="13">The sequence shown here is derived from an EMBL/GenBank/DDBJ whole genome shotgun (WGS) entry which is preliminary data.</text>
</comment>
<feature type="domain" description="RecF/RecN/SMC N-terminal" evidence="12">
    <location>
        <begin position="31"/>
        <end position="1044"/>
    </location>
</feature>
<reference evidence="13 14" key="1">
    <citation type="journal article" date="2023" name="Elife">
        <title>Identification of key yeast species and microbe-microbe interactions impacting larval growth of Drosophila in the wild.</title>
        <authorList>
            <person name="Mure A."/>
            <person name="Sugiura Y."/>
            <person name="Maeda R."/>
            <person name="Honda K."/>
            <person name="Sakurai N."/>
            <person name="Takahashi Y."/>
            <person name="Watada M."/>
            <person name="Katoh T."/>
            <person name="Gotoh A."/>
            <person name="Gotoh Y."/>
            <person name="Taniguchi I."/>
            <person name="Nakamura K."/>
            <person name="Hayashi T."/>
            <person name="Katayama T."/>
            <person name="Uemura T."/>
            <person name="Hattori Y."/>
        </authorList>
    </citation>
    <scope>NUCLEOTIDE SEQUENCE [LARGE SCALE GENOMIC DNA]</scope>
    <source>
        <strain evidence="13 14">KH-74</strain>
    </source>
</reference>
<evidence type="ECO:0000256" key="7">
    <source>
        <dbReference type="ARBA" id="ARBA00022840"/>
    </source>
</evidence>
<evidence type="ECO:0000256" key="5">
    <source>
        <dbReference type="ARBA" id="ARBA00022454"/>
    </source>
</evidence>
<dbReference type="GO" id="GO:0005634">
    <property type="term" value="C:nucleus"/>
    <property type="evidence" value="ECO:0007669"/>
    <property type="project" value="UniProtKB-SubCell"/>
</dbReference>
<evidence type="ECO:0000256" key="2">
    <source>
        <dbReference type="ARBA" id="ARBA00004286"/>
    </source>
</evidence>
<keyword evidence="7" id="KW-0067">ATP-binding</keyword>
<evidence type="ECO:0000256" key="11">
    <source>
        <dbReference type="SAM" id="MobiDB-lite"/>
    </source>
</evidence>
<dbReference type="InterPro" id="IPR027417">
    <property type="entry name" value="P-loop_NTPase"/>
</dbReference>
<sequence length="1088" mass="124529">MQLDLAQYAQLPQKRMKLAEADPAQFQRGNIIKLRLTDFVTYSLAEFTMSPSLNMIIGPNGSGKSTVVCALCLGLAGKPEFIGRAKSVDSFINVDSPSATIEVTLRDTDSPNGSTSTIKRKMLRGTGGNGKNKGTSQYWLNGEPCSEGQIRKYVRGMNVQLDNLCQFLSQERVEEFAQLRSNRLLHETARAVDVRLAEALESLKEMQLRETTAARDVQLKRQRLAELQQRRDTLNENVRSLRQYEAKAAEMQRHQLLLPYACLKDHKEKLRSYRDAYKDAKKQLRELGKHKSGYVAGQQIITTNREGAERESQKTHAALAKVRAQFDQQKRVLGEVRDSIAQKRKQIEYYRHRTDKINKSIEETQQVVLAKRESISAIQLPDPQRFQEISDEKSRIIQHQQALKGEINEIRAQANSSNNQITRVQNRIRQKRASLESNDKLDLLDQGNRHDLREIKNAVQFIRTRANEDPQIAQQVLDPPLISVAARDPAFAKYIAVAVPFASAVALTVTSNQAFERYSDEITKRFRINLRELKGQELPQPMPREELVSRYGFEGYLSDFITGDQRVIQMLREFHNIHTIPVSRREMSAEQLNALMRPGANGKPLFSQILHGNSVLALSTSQTNQLYARSRNIEQNKNAHFYASSAMSDEMQRSINREIEDMEKLCKTHQKTLEELSIKLNALNGELKESEHTFYKFNRDQDELNEVRNRHSKLQSDIELLEEKLARFRREAQKDVSSKIQEVEQQIASEIKGEGAAFREMSQLLAKLSEANRVYVKQQIAAFKFANMQTSLHDLIKTFNQREEELSEEYLSKKQNFEERKNSAEYLVWAAEVKAYSAEQKADLEELAEQYNSADTFTVEHVRETLERLQSELSMTNHDASAISILEKVERELAQINETLPGEAQQLEALATEIQGVRTTLEPRLDDITAKISSKFAQLFTRVGSAGAVQLNKPDMFSEWEIEIRVKFRDSAPLKRLDGHTQSGGERAVSTVLYMIALQDLTAAPFRVLDEINQGMDRRNERIVHRAMVENACKDNTSQYFLITPKLLTDLYYHDKMRIHCVMAGPWIPNPLKARGMERFGETANYVF</sequence>
<evidence type="ECO:0000313" key="14">
    <source>
        <dbReference type="Proteomes" id="UP001377567"/>
    </source>
</evidence>
<dbReference type="Gene3D" id="3.40.50.300">
    <property type="entry name" value="P-loop containing nucleotide triphosphate hydrolases"/>
    <property type="match status" value="2"/>
</dbReference>
<dbReference type="GO" id="GO:0003697">
    <property type="term" value="F:single-stranded DNA binding"/>
    <property type="evidence" value="ECO:0007669"/>
    <property type="project" value="TreeGrafter"/>
</dbReference>